<dbReference type="OrthoDB" id="3626597at2759"/>
<dbReference type="SMART" id="SM00631">
    <property type="entry name" value="Zn_pept"/>
    <property type="match status" value="1"/>
</dbReference>
<dbReference type="EMBL" id="CADEPI010000209">
    <property type="protein sequence ID" value="CAB3380481.1"/>
    <property type="molecule type" value="Genomic_DNA"/>
</dbReference>
<dbReference type="SUPFAM" id="SSF53187">
    <property type="entry name" value="Zn-dependent exopeptidases"/>
    <property type="match status" value="1"/>
</dbReference>
<evidence type="ECO:0000256" key="8">
    <source>
        <dbReference type="ARBA" id="ARBA00022801"/>
    </source>
</evidence>
<dbReference type="GO" id="GO:0004181">
    <property type="term" value="F:metallocarboxypeptidase activity"/>
    <property type="evidence" value="ECO:0007669"/>
    <property type="project" value="InterPro"/>
</dbReference>
<name>A0A8S1DIG6_9INSE</name>
<evidence type="ECO:0000256" key="6">
    <source>
        <dbReference type="ARBA" id="ARBA00022670"/>
    </source>
</evidence>
<organism evidence="15 16">
    <name type="scientific">Cloeon dipterum</name>
    <dbReference type="NCBI Taxonomy" id="197152"/>
    <lineage>
        <taxon>Eukaryota</taxon>
        <taxon>Metazoa</taxon>
        <taxon>Ecdysozoa</taxon>
        <taxon>Arthropoda</taxon>
        <taxon>Hexapoda</taxon>
        <taxon>Insecta</taxon>
        <taxon>Pterygota</taxon>
        <taxon>Palaeoptera</taxon>
        <taxon>Ephemeroptera</taxon>
        <taxon>Pisciforma</taxon>
        <taxon>Baetidae</taxon>
        <taxon>Cloeon</taxon>
    </lineage>
</organism>
<dbReference type="AlphaFoldDB" id="A0A8S1DIG6"/>
<keyword evidence="9" id="KW-0862">Zinc</keyword>
<evidence type="ECO:0000256" key="10">
    <source>
        <dbReference type="ARBA" id="ARBA00023049"/>
    </source>
</evidence>
<comment type="caution">
    <text evidence="15">The sequence shown here is derived from an EMBL/GenBank/DDBJ whole genome shotgun (WGS) entry which is preliminary data.</text>
</comment>
<evidence type="ECO:0000256" key="11">
    <source>
        <dbReference type="ARBA" id="ARBA00023157"/>
    </source>
</evidence>
<dbReference type="GO" id="GO:0008270">
    <property type="term" value="F:zinc ion binding"/>
    <property type="evidence" value="ECO:0007669"/>
    <property type="project" value="InterPro"/>
</dbReference>
<proteinExistence type="inferred from homology"/>
<comment type="similarity">
    <text evidence="3 13">Belongs to the peptidase M14 family.</text>
</comment>
<evidence type="ECO:0000256" key="12">
    <source>
        <dbReference type="ARBA" id="ARBA00057299"/>
    </source>
</evidence>
<dbReference type="PRINTS" id="PR00765">
    <property type="entry name" value="CRBOXYPTASEA"/>
</dbReference>
<evidence type="ECO:0000313" key="16">
    <source>
        <dbReference type="Proteomes" id="UP000494165"/>
    </source>
</evidence>
<keyword evidence="6" id="KW-0645">Protease</keyword>
<evidence type="ECO:0000256" key="2">
    <source>
        <dbReference type="ARBA" id="ARBA00004613"/>
    </source>
</evidence>
<keyword evidence="8" id="KW-0378">Hydrolase</keyword>
<evidence type="ECO:0000256" key="13">
    <source>
        <dbReference type="PROSITE-ProRule" id="PRU01379"/>
    </source>
</evidence>
<dbReference type="InterPro" id="IPR000834">
    <property type="entry name" value="Peptidase_M14"/>
</dbReference>
<dbReference type="PROSITE" id="PS52035">
    <property type="entry name" value="PEPTIDASE_M14"/>
    <property type="match status" value="1"/>
</dbReference>
<dbReference type="PANTHER" id="PTHR11705:SF91">
    <property type="entry name" value="FI01817P-RELATED"/>
    <property type="match status" value="1"/>
</dbReference>
<sequence>MIADVESAMHEQIAIAPRRQSNKNKKSRSYNLTFQRYHRISDIYAYLEYLVSKFPSICSIETIGTTIQGREIKVLKISGSNAKFGFYIEGGIHAREWVSPASVAYIVRELVEYRSKNSFAENADYYVSPVANPDGYEFTHTNSRLWRKNRRDSTDKSCPGVDLNRNYGYQWGGLGASRQSCDETFAGENSFSEPETQAVRDFLTKIGPSVQAYVAFHSYGQYILYPYGYDKVLAPDSAVLQKLGARIARNIKKASKKKYKVGNSAILLYEASGIPFNISRNLIKLLFRTGGADDWAKGSVGIKYTYTIELRDAGRYGFLLPASQIEATGKDAFIAIKTITQEIAGIGRKKKSRF</sequence>
<keyword evidence="16" id="KW-1185">Reference proteome</keyword>
<gene>
    <name evidence="15" type="ORF">CLODIP_2_CD11869</name>
</gene>
<keyword evidence="11" id="KW-1015">Disulfide bond</keyword>
<dbReference type="FunFam" id="3.40.630.10:FF:000040">
    <property type="entry name" value="zinc carboxypeptidase"/>
    <property type="match status" value="1"/>
</dbReference>
<feature type="active site" description="Proton donor/acceptor" evidence="13">
    <location>
        <position position="309"/>
    </location>
</feature>
<evidence type="ECO:0000256" key="7">
    <source>
        <dbReference type="ARBA" id="ARBA00022723"/>
    </source>
</evidence>
<evidence type="ECO:0000256" key="4">
    <source>
        <dbReference type="ARBA" id="ARBA00022525"/>
    </source>
</evidence>
<keyword evidence="4" id="KW-0964">Secreted</keyword>
<feature type="domain" description="Peptidase M14" evidence="14">
    <location>
        <begin position="36"/>
        <end position="343"/>
    </location>
</feature>
<dbReference type="Gene3D" id="3.40.630.10">
    <property type="entry name" value="Zn peptidases"/>
    <property type="match status" value="1"/>
</dbReference>
<dbReference type="Pfam" id="PF00246">
    <property type="entry name" value="Peptidase_M14"/>
    <property type="match status" value="1"/>
</dbReference>
<evidence type="ECO:0000256" key="5">
    <source>
        <dbReference type="ARBA" id="ARBA00022645"/>
    </source>
</evidence>
<reference evidence="15 16" key="1">
    <citation type="submission" date="2020-04" db="EMBL/GenBank/DDBJ databases">
        <authorList>
            <person name="Alioto T."/>
            <person name="Alioto T."/>
            <person name="Gomez Garrido J."/>
        </authorList>
    </citation>
    <scope>NUCLEOTIDE SEQUENCE [LARGE SCALE GENOMIC DNA]</scope>
</reference>
<keyword evidence="7" id="KW-0479">Metal-binding</keyword>
<accession>A0A8S1DIG6</accession>
<evidence type="ECO:0000256" key="3">
    <source>
        <dbReference type="ARBA" id="ARBA00005988"/>
    </source>
</evidence>
<evidence type="ECO:0000259" key="14">
    <source>
        <dbReference type="PROSITE" id="PS52035"/>
    </source>
</evidence>
<keyword evidence="5" id="KW-0121">Carboxypeptidase</keyword>
<evidence type="ECO:0000256" key="1">
    <source>
        <dbReference type="ARBA" id="ARBA00001947"/>
    </source>
</evidence>
<comment type="function">
    <text evidence="12">Involved in the digestion of the blood meal.</text>
</comment>
<comment type="subcellular location">
    <subcellularLocation>
        <location evidence="2">Secreted</location>
    </subcellularLocation>
</comment>
<dbReference type="PANTHER" id="PTHR11705">
    <property type="entry name" value="PROTEASE FAMILY M14 CARBOXYPEPTIDASE A,B"/>
    <property type="match status" value="1"/>
</dbReference>
<dbReference type="GO" id="GO:0005615">
    <property type="term" value="C:extracellular space"/>
    <property type="evidence" value="ECO:0007669"/>
    <property type="project" value="TreeGrafter"/>
</dbReference>
<dbReference type="GO" id="GO:0006508">
    <property type="term" value="P:proteolysis"/>
    <property type="evidence" value="ECO:0007669"/>
    <property type="project" value="UniProtKB-KW"/>
</dbReference>
<dbReference type="Proteomes" id="UP000494165">
    <property type="component" value="Unassembled WGS sequence"/>
</dbReference>
<evidence type="ECO:0000256" key="9">
    <source>
        <dbReference type="ARBA" id="ARBA00022833"/>
    </source>
</evidence>
<evidence type="ECO:0000313" key="15">
    <source>
        <dbReference type="EMBL" id="CAB3380481.1"/>
    </source>
</evidence>
<keyword evidence="10" id="KW-0482">Metalloprotease</keyword>
<comment type="cofactor">
    <cofactor evidence="1">
        <name>Zn(2+)</name>
        <dbReference type="ChEBI" id="CHEBI:29105"/>
    </cofactor>
</comment>
<dbReference type="CDD" id="cd03860">
    <property type="entry name" value="M14_CP_A-B_like"/>
    <property type="match status" value="1"/>
</dbReference>
<protein>
    <recommendedName>
        <fullName evidence="14">Peptidase M14 domain-containing protein</fullName>
    </recommendedName>
</protein>